<name>A0A5Y1WAE6_SALER</name>
<evidence type="ECO:0000313" key="1">
    <source>
        <dbReference type="EMBL" id="ECC1604965.1"/>
    </source>
</evidence>
<dbReference type="EMBL" id="AAIAJV010000003">
    <property type="protein sequence ID" value="ECC1604965.1"/>
    <property type="molecule type" value="Genomic_DNA"/>
</dbReference>
<protein>
    <submittedName>
        <fullName evidence="1">Uncharacterized protein</fullName>
    </submittedName>
</protein>
<sequence length="146" mass="16469">MMYTELTMQQISVGSIPMDIDVGYNHPYHGKINFQDGRFGLYTVVTLIGNNDKPLINYEGGAVSCCALTFSEVPCDAKGNILLDHYEFEEVYQNMTPEEIVDTVQVMLVCSKEPTHRVNLRTGDVYDNIKDGIYIDNMVLSYIIGQ</sequence>
<gene>
    <name evidence="1" type="ORF">FNI14_03005</name>
</gene>
<comment type="caution">
    <text evidence="1">The sequence shown here is derived from an EMBL/GenBank/DDBJ whole genome shotgun (WGS) entry which is preliminary data.</text>
</comment>
<accession>A0A5Y1WAE6</accession>
<reference evidence="1" key="1">
    <citation type="submission" date="2019-07" db="EMBL/GenBank/DDBJ databases">
        <authorList>
            <person name="Ashton P.M."/>
            <person name="Dallman T."/>
            <person name="Nair S."/>
            <person name="De Pinna E."/>
            <person name="Peters T."/>
            <person name="Grant K."/>
        </authorList>
    </citation>
    <scope>NUCLEOTIDE SEQUENCE</scope>
    <source>
        <strain evidence="1">646013</strain>
    </source>
</reference>
<proteinExistence type="predicted"/>
<dbReference type="AlphaFoldDB" id="A0A5Y1WAE6"/>
<organism evidence="1">
    <name type="scientific">Salmonella enterica subsp. salamae</name>
    <dbReference type="NCBI Taxonomy" id="59202"/>
    <lineage>
        <taxon>Bacteria</taxon>
        <taxon>Pseudomonadati</taxon>
        <taxon>Pseudomonadota</taxon>
        <taxon>Gammaproteobacteria</taxon>
        <taxon>Enterobacterales</taxon>
        <taxon>Enterobacteriaceae</taxon>
        <taxon>Salmonella</taxon>
    </lineage>
</organism>